<keyword evidence="3 7" id="KW-0328">Glycosyltransferase</keyword>
<organism evidence="7 8">
    <name type="scientific">Rubritalea tangerina</name>
    <dbReference type="NCBI Taxonomy" id="430798"/>
    <lineage>
        <taxon>Bacteria</taxon>
        <taxon>Pseudomonadati</taxon>
        <taxon>Verrucomicrobiota</taxon>
        <taxon>Verrucomicrobiia</taxon>
        <taxon>Verrucomicrobiales</taxon>
        <taxon>Rubritaleaceae</taxon>
        <taxon>Rubritalea</taxon>
    </lineage>
</organism>
<dbReference type="SUPFAM" id="SSF53448">
    <property type="entry name" value="Nucleotide-diphospho-sugar transferases"/>
    <property type="match status" value="1"/>
</dbReference>
<proteinExistence type="predicted"/>
<keyword evidence="5" id="KW-0472">Membrane</keyword>
<dbReference type="PANTHER" id="PTHR43646:SF2">
    <property type="entry name" value="GLYCOSYLTRANSFERASE 2-LIKE DOMAIN-CONTAINING PROTEIN"/>
    <property type="match status" value="1"/>
</dbReference>
<evidence type="ECO:0000256" key="3">
    <source>
        <dbReference type="ARBA" id="ARBA00022676"/>
    </source>
</evidence>
<dbReference type="Gene3D" id="3.90.550.10">
    <property type="entry name" value="Spore Coat Polysaccharide Biosynthesis Protein SpsA, Chain A"/>
    <property type="match status" value="1"/>
</dbReference>
<dbReference type="InterPro" id="IPR029044">
    <property type="entry name" value="Nucleotide-diphossugar_trans"/>
</dbReference>
<comment type="caution">
    <text evidence="7">The sequence shown here is derived from an EMBL/GenBank/DDBJ whole genome shotgun (WGS) entry which is preliminary data.</text>
</comment>
<dbReference type="GO" id="GO:0016757">
    <property type="term" value="F:glycosyltransferase activity"/>
    <property type="evidence" value="ECO:0007669"/>
    <property type="project" value="UniProtKB-KW"/>
</dbReference>
<dbReference type="EMBL" id="JBHUJB010000031">
    <property type="protein sequence ID" value="MFD2158657.1"/>
    <property type="molecule type" value="Genomic_DNA"/>
</dbReference>
<protein>
    <submittedName>
        <fullName evidence="7">Glycosyltransferase</fullName>
        <ecNumber evidence="7">2.4.-.-</ecNumber>
    </submittedName>
</protein>
<dbReference type="RefSeq" id="WP_377090935.1">
    <property type="nucleotide sequence ID" value="NZ_JBHSJL010000014.1"/>
</dbReference>
<evidence type="ECO:0000256" key="1">
    <source>
        <dbReference type="ARBA" id="ARBA00004236"/>
    </source>
</evidence>
<sequence length="238" mass="27213">MRLNEKKSQPIRLSIIVPIHHEGSNLFDFLKQNEFHEADEIIIVDSSYSPELEKFCNTFNKLTYSVANAANRAIQMNQGANLATCDGLLFLHADTHLPAGACQAIKRTLQNNHLCGCFKRHFTPNSPLLRVTSWLAYWRTKACFLAYGDQSIFIQSQLFHQIGGYQPLLQLEDLDLCIRAKKHTRPQTLNLPIQTSARRFSKACISRLLKDALMSCAFTLRLYSPRRFHADAHEKPLQ</sequence>
<evidence type="ECO:0000256" key="4">
    <source>
        <dbReference type="ARBA" id="ARBA00022679"/>
    </source>
</evidence>
<gene>
    <name evidence="7" type="ORF">ACFSW8_07100</name>
</gene>
<comment type="subcellular location">
    <subcellularLocation>
        <location evidence="1">Cell membrane</location>
    </subcellularLocation>
</comment>
<evidence type="ECO:0000256" key="5">
    <source>
        <dbReference type="ARBA" id="ARBA00023136"/>
    </source>
</evidence>
<reference evidence="8" key="1">
    <citation type="journal article" date="2019" name="Int. J. Syst. Evol. Microbiol.">
        <title>The Global Catalogue of Microorganisms (GCM) 10K type strain sequencing project: providing services to taxonomists for standard genome sequencing and annotation.</title>
        <authorList>
            <consortium name="The Broad Institute Genomics Platform"/>
            <consortium name="The Broad Institute Genome Sequencing Center for Infectious Disease"/>
            <person name="Wu L."/>
            <person name="Ma J."/>
        </authorList>
    </citation>
    <scope>NUCLEOTIDE SEQUENCE [LARGE SCALE GENOMIC DNA]</scope>
    <source>
        <strain evidence="8">CCUG 57942</strain>
    </source>
</reference>
<evidence type="ECO:0000313" key="8">
    <source>
        <dbReference type="Proteomes" id="UP001597389"/>
    </source>
</evidence>
<accession>A0ABW4Z9V4</accession>
<evidence type="ECO:0000313" key="7">
    <source>
        <dbReference type="EMBL" id="MFD2158657.1"/>
    </source>
</evidence>
<keyword evidence="4 7" id="KW-0808">Transferase</keyword>
<keyword evidence="2" id="KW-1003">Cell membrane</keyword>
<keyword evidence="8" id="KW-1185">Reference proteome</keyword>
<evidence type="ECO:0000256" key="2">
    <source>
        <dbReference type="ARBA" id="ARBA00022475"/>
    </source>
</evidence>
<dbReference type="InterPro" id="IPR001173">
    <property type="entry name" value="Glyco_trans_2-like"/>
</dbReference>
<dbReference type="EC" id="2.4.-.-" evidence="7"/>
<evidence type="ECO:0000259" key="6">
    <source>
        <dbReference type="Pfam" id="PF00535"/>
    </source>
</evidence>
<dbReference type="PANTHER" id="PTHR43646">
    <property type="entry name" value="GLYCOSYLTRANSFERASE"/>
    <property type="match status" value="1"/>
</dbReference>
<feature type="domain" description="Glycosyltransferase 2-like" evidence="6">
    <location>
        <begin position="14"/>
        <end position="134"/>
    </location>
</feature>
<name>A0ABW4Z9V4_9BACT</name>
<dbReference type="Pfam" id="PF00535">
    <property type="entry name" value="Glycos_transf_2"/>
    <property type="match status" value="1"/>
</dbReference>
<dbReference type="Proteomes" id="UP001597389">
    <property type="component" value="Unassembled WGS sequence"/>
</dbReference>